<feature type="domain" description="PLD phosphodiesterase" evidence="17">
    <location>
        <begin position="395"/>
        <end position="422"/>
    </location>
</feature>
<dbReference type="GO" id="GO:0008808">
    <property type="term" value="F:cardiolipin synthase activity"/>
    <property type="evidence" value="ECO:0007669"/>
    <property type="project" value="UniProtKB-UniRule"/>
</dbReference>
<reference evidence="19" key="1">
    <citation type="submission" date="2017-05" db="EMBL/GenBank/DDBJ databases">
        <authorList>
            <person name="Rodrigo-Torres L."/>
            <person name="Arahal R. D."/>
            <person name="Lucena T."/>
        </authorList>
    </citation>
    <scope>NUCLEOTIDE SEQUENCE [LARGE SCALE GENOMIC DNA]</scope>
    <source>
        <strain evidence="19">CECT 8489</strain>
    </source>
</reference>
<dbReference type="AlphaFoldDB" id="A0A238J630"/>
<keyword evidence="7 18" id="KW-0808">Transferase</keyword>
<evidence type="ECO:0000313" key="18">
    <source>
        <dbReference type="EMBL" id="SMX25801.1"/>
    </source>
</evidence>
<dbReference type="PANTHER" id="PTHR21248">
    <property type="entry name" value="CARDIOLIPIN SYNTHASE"/>
    <property type="match status" value="1"/>
</dbReference>
<evidence type="ECO:0000256" key="12">
    <source>
        <dbReference type="ARBA" id="ARBA00023136"/>
    </source>
</evidence>
<dbReference type="EC" id="2.7.8.-" evidence="15"/>
<evidence type="ECO:0000256" key="3">
    <source>
        <dbReference type="ARBA" id="ARBA00004651"/>
    </source>
</evidence>
<organism evidence="18 19">
    <name type="scientific">Boseongicola aestuarii</name>
    <dbReference type="NCBI Taxonomy" id="1470561"/>
    <lineage>
        <taxon>Bacteria</taxon>
        <taxon>Pseudomonadati</taxon>
        <taxon>Pseudomonadota</taxon>
        <taxon>Alphaproteobacteria</taxon>
        <taxon>Rhodobacterales</taxon>
        <taxon>Paracoccaceae</taxon>
        <taxon>Boseongicola</taxon>
    </lineage>
</organism>
<proteinExistence type="predicted"/>
<dbReference type="EMBL" id="FXXQ01000030">
    <property type="protein sequence ID" value="SMX25801.1"/>
    <property type="molecule type" value="Genomic_DNA"/>
</dbReference>
<evidence type="ECO:0000313" key="19">
    <source>
        <dbReference type="Proteomes" id="UP000201838"/>
    </source>
</evidence>
<keyword evidence="19" id="KW-1185">Reference proteome</keyword>
<keyword evidence="6" id="KW-0964">Secreted</keyword>
<feature type="transmembrane region" description="Helical" evidence="16">
    <location>
        <begin position="6"/>
        <end position="27"/>
    </location>
</feature>
<evidence type="ECO:0000259" key="17">
    <source>
        <dbReference type="PROSITE" id="PS50035"/>
    </source>
</evidence>
<keyword evidence="8 16" id="KW-0812">Transmembrane</keyword>
<dbReference type="SMART" id="SM00155">
    <property type="entry name" value="PLDc"/>
    <property type="match status" value="2"/>
</dbReference>
<evidence type="ECO:0000256" key="8">
    <source>
        <dbReference type="ARBA" id="ARBA00022692"/>
    </source>
</evidence>
<comment type="function">
    <text evidence="1">Could be a virulence factor.</text>
</comment>
<evidence type="ECO:0000256" key="13">
    <source>
        <dbReference type="ARBA" id="ARBA00023209"/>
    </source>
</evidence>
<dbReference type="RefSeq" id="WP_093975971.1">
    <property type="nucleotide sequence ID" value="NZ_FXXQ01000030.1"/>
</dbReference>
<evidence type="ECO:0000256" key="15">
    <source>
        <dbReference type="NCBIfam" id="TIGR04265"/>
    </source>
</evidence>
<evidence type="ECO:0000256" key="5">
    <source>
        <dbReference type="ARBA" id="ARBA00022516"/>
    </source>
</evidence>
<evidence type="ECO:0000256" key="7">
    <source>
        <dbReference type="ARBA" id="ARBA00022679"/>
    </source>
</evidence>
<evidence type="ECO:0000256" key="9">
    <source>
        <dbReference type="ARBA" id="ARBA00022737"/>
    </source>
</evidence>
<keyword evidence="10 16" id="KW-1133">Transmembrane helix</keyword>
<feature type="domain" description="PLD phosphodiesterase" evidence="17">
    <location>
        <begin position="218"/>
        <end position="245"/>
    </location>
</feature>
<name>A0A238J630_9RHOB</name>
<dbReference type="GO" id="GO:0032049">
    <property type="term" value="P:cardiolipin biosynthetic process"/>
    <property type="evidence" value="ECO:0007669"/>
    <property type="project" value="UniProtKB-UniRule"/>
</dbReference>
<dbReference type="InterPro" id="IPR025202">
    <property type="entry name" value="PLD-like_dom"/>
</dbReference>
<evidence type="ECO:0000256" key="1">
    <source>
        <dbReference type="ARBA" id="ARBA00003145"/>
    </source>
</evidence>
<dbReference type="PANTHER" id="PTHR21248:SF22">
    <property type="entry name" value="PHOSPHOLIPASE D"/>
    <property type="match status" value="1"/>
</dbReference>
<dbReference type="InterPro" id="IPR022924">
    <property type="entry name" value="Cardiolipin_synthase"/>
</dbReference>
<sequence>MTNEVILLTSVLGHIALQLSFVARALLRPHREASSRAAWVLVILTIPTIGMIAYVLFGETSIGRKRLEKYHLITGRVRKEAAADLFEGQFDEVEGRYRHLFSLGQSVNGLGPLGGSRGRLMEDTNEAFRCLVADIDAAQESVHLLFYIWLDDTNGLKVAEAAQRAARRGVTVRVMADDIGSRKFIRSTHWQAMKEAGVKTERALPVSRLILHPVRGRVDLRNHRKIAVVDNAVAYCGSPNCADPEFRIKPSFAPWVDQMVRFEGPVAIQTQYLFVEDWMAHTDEDILDYVREISLPKGGGSIVTQAIGTGPTIRNSAMPEVFEVLIHAAREKLLITTPYYVPSDAMHDALCLTARRGVRTVLMLPARNDSWIVAAASRSYYRDLTEAGVQIYEYPNGLLHAKILTLDGEVALIGSANLDRRSFELNYENNVLLQDRELTSSLEARQESYIAASRLIGTEEIAGWSRPRKLWNNAVGMLGPVL</sequence>
<dbReference type="Pfam" id="PF13091">
    <property type="entry name" value="PLDc_2"/>
    <property type="match status" value="2"/>
</dbReference>
<feature type="transmembrane region" description="Helical" evidence="16">
    <location>
        <begin position="39"/>
        <end position="57"/>
    </location>
</feature>
<dbReference type="PROSITE" id="PS50035">
    <property type="entry name" value="PLD"/>
    <property type="match status" value="2"/>
</dbReference>
<keyword evidence="13" id="KW-0594">Phospholipid biosynthesis</keyword>
<dbReference type="CDD" id="cd09152">
    <property type="entry name" value="PLDc_EcCLS_like_1"/>
    <property type="match status" value="1"/>
</dbReference>
<dbReference type="InterPro" id="IPR001736">
    <property type="entry name" value="PLipase_D/transphosphatidylase"/>
</dbReference>
<evidence type="ECO:0000256" key="11">
    <source>
        <dbReference type="ARBA" id="ARBA00023098"/>
    </source>
</evidence>
<keyword evidence="5" id="KW-0444">Lipid biosynthesis</keyword>
<evidence type="ECO:0000256" key="10">
    <source>
        <dbReference type="ARBA" id="ARBA00022989"/>
    </source>
</evidence>
<keyword evidence="9" id="KW-0677">Repeat</keyword>
<dbReference type="CDD" id="cd09158">
    <property type="entry name" value="PLDc_EcCLS_like_2"/>
    <property type="match status" value="1"/>
</dbReference>
<dbReference type="NCBIfam" id="TIGR04265">
    <property type="entry name" value="bac_cardiolipin"/>
    <property type="match status" value="1"/>
</dbReference>
<keyword evidence="12 16" id="KW-0472">Membrane</keyword>
<dbReference type="InterPro" id="IPR027379">
    <property type="entry name" value="CLS_N"/>
</dbReference>
<keyword evidence="4" id="KW-1003">Cell membrane</keyword>
<comment type="subcellular location">
    <subcellularLocation>
        <location evidence="3">Cell membrane</location>
        <topology evidence="3">Multi-pass membrane protein</topology>
    </subcellularLocation>
    <subcellularLocation>
        <location evidence="2">Secreted</location>
    </subcellularLocation>
</comment>
<dbReference type="GO" id="GO:0005886">
    <property type="term" value="C:plasma membrane"/>
    <property type="evidence" value="ECO:0007669"/>
    <property type="project" value="UniProtKB-SubCell"/>
</dbReference>
<dbReference type="Pfam" id="PF13396">
    <property type="entry name" value="PLDc_N"/>
    <property type="match status" value="1"/>
</dbReference>
<dbReference type="Gene3D" id="3.30.870.10">
    <property type="entry name" value="Endonuclease Chain A"/>
    <property type="match status" value="2"/>
</dbReference>
<evidence type="ECO:0000256" key="2">
    <source>
        <dbReference type="ARBA" id="ARBA00004613"/>
    </source>
</evidence>
<dbReference type="GO" id="GO:0005576">
    <property type="term" value="C:extracellular region"/>
    <property type="evidence" value="ECO:0007669"/>
    <property type="project" value="UniProtKB-SubCell"/>
</dbReference>
<protein>
    <recommendedName>
        <fullName evidence="15">Cardiolipin synthase</fullName>
        <ecNumber evidence="15">2.7.8.-</ecNumber>
    </recommendedName>
</protein>
<keyword evidence="11" id="KW-0443">Lipid metabolism</keyword>
<evidence type="ECO:0000256" key="16">
    <source>
        <dbReference type="SAM" id="Phobius"/>
    </source>
</evidence>
<evidence type="ECO:0000256" key="14">
    <source>
        <dbReference type="ARBA" id="ARBA00023264"/>
    </source>
</evidence>
<dbReference type="Proteomes" id="UP000201838">
    <property type="component" value="Unassembled WGS sequence"/>
</dbReference>
<evidence type="ECO:0000256" key="4">
    <source>
        <dbReference type="ARBA" id="ARBA00022475"/>
    </source>
</evidence>
<dbReference type="SUPFAM" id="SSF56024">
    <property type="entry name" value="Phospholipase D/nuclease"/>
    <property type="match status" value="2"/>
</dbReference>
<gene>
    <name evidence="18" type="primary">cls</name>
    <name evidence="18" type="ORF">BOA8489_03946</name>
</gene>
<dbReference type="OrthoDB" id="9762009at2"/>
<evidence type="ECO:0000256" key="6">
    <source>
        <dbReference type="ARBA" id="ARBA00022525"/>
    </source>
</evidence>
<accession>A0A238J630</accession>
<keyword evidence="14" id="KW-1208">Phospholipid metabolism</keyword>